<dbReference type="RefSeq" id="WP_338889412.1">
    <property type="nucleotide sequence ID" value="NZ_CP147846.1"/>
</dbReference>
<sequence length="346" mass="35553">MLSPLPRLIGGAGIGYAISYPTSDEHGRPTVANGQVYLPVGNPPPGGWPVVSWAKGTVGVGDGCAMSTALARGLPDPFAVALSEPLLTDVLESGIAVVSTDYIGLGTVDRHQYLNSESESRAVIDIVGAAADSLPELSQTWVAAGHSQGGAAALTAGVQAAAYGNSPDLRGVVAIAPSSNVENIIAVLTPQTPRVAQLTNITATLIYILYGLQDARPDIDINSYLSDLGRERVASAEDMCIGDLRQSVDGIAPQQLLSRPLSDPTLVAALRDYMAVPVVGYTRPVVIEQGLADAVVPPLGTTALAAQLLAGGAGDLTYLPIPGATHYDVVATTAADTTARISAMLR</sequence>
<dbReference type="PANTHER" id="PTHR34853">
    <property type="match status" value="1"/>
</dbReference>
<name>A0ABZ2PIP7_9NOCA</name>
<protein>
    <submittedName>
        <fullName evidence="1">Alpha/beta fold hydrolase</fullName>
    </submittedName>
</protein>
<dbReference type="InterPro" id="IPR005152">
    <property type="entry name" value="Lipase_secreted"/>
</dbReference>
<accession>A0ABZ2PIP7</accession>
<dbReference type="PIRSF" id="PIRSF029171">
    <property type="entry name" value="Esterase_LipA"/>
    <property type="match status" value="1"/>
</dbReference>
<keyword evidence="2" id="KW-1185">Reference proteome</keyword>
<dbReference type="Pfam" id="PF03583">
    <property type="entry name" value="LIP"/>
    <property type="match status" value="1"/>
</dbReference>
<gene>
    <name evidence="1" type="ORF">WDS16_27670</name>
</gene>
<organism evidence="1 2">
    <name type="scientific">Rhodococcus sovatensis</name>
    <dbReference type="NCBI Taxonomy" id="1805840"/>
    <lineage>
        <taxon>Bacteria</taxon>
        <taxon>Bacillati</taxon>
        <taxon>Actinomycetota</taxon>
        <taxon>Actinomycetes</taxon>
        <taxon>Mycobacteriales</taxon>
        <taxon>Nocardiaceae</taxon>
        <taxon>Rhodococcus</taxon>
    </lineage>
</organism>
<proteinExistence type="predicted"/>
<dbReference type="InterPro" id="IPR029058">
    <property type="entry name" value="AB_hydrolase_fold"/>
</dbReference>
<dbReference type="PANTHER" id="PTHR34853:SF1">
    <property type="entry name" value="LIPASE 5"/>
    <property type="match status" value="1"/>
</dbReference>
<dbReference type="Proteomes" id="UP001432000">
    <property type="component" value="Chromosome"/>
</dbReference>
<dbReference type="GO" id="GO:0016787">
    <property type="term" value="F:hydrolase activity"/>
    <property type="evidence" value="ECO:0007669"/>
    <property type="project" value="UniProtKB-KW"/>
</dbReference>
<dbReference type="SUPFAM" id="SSF53474">
    <property type="entry name" value="alpha/beta-Hydrolases"/>
    <property type="match status" value="1"/>
</dbReference>
<dbReference type="Gene3D" id="3.40.50.1820">
    <property type="entry name" value="alpha/beta hydrolase"/>
    <property type="match status" value="1"/>
</dbReference>
<keyword evidence="1" id="KW-0378">Hydrolase</keyword>
<reference evidence="1 2" key="1">
    <citation type="submission" date="2024-03" db="EMBL/GenBank/DDBJ databases">
        <title>Natural products discovery in diverse microorganisms through a two-stage MS feature dereplication strategy.</title>
        <authorList>
            <person name="Zhang R."/>
        </authorList>
    </citation>
    <scope>NUCLEOTIDE SEQUENCE [LARGE SCALE GENOMIC DNA]</scope>
    <source>
        <strain evidence="1 2">18930</strain>
    </source>
</reference>
<dbReference type="EMBL" id="CP147846">
    <property type="protein sequence ID" value="WXG68909.1"/>
    <property type="molecule type" value="Genomic_DNA"/>
</dbReference>
<evidence type="ECO:0000313" key="2">
    <source>
        <dbReference type="Proteomes" id="UP001432000"/>
    </source>
</evidence>
<evidence type="ECO:0000313" key="1">
    <source>
        <dbReference type="EMBL" id="WXG68909.1"/>
    </source>
</evidence>